<evidence type="ECO:0000256" key="1">
    <source>
        <dbReference type="SAM" id="Phobius"/>
    </source>
</evidence>
<dbReference type="Proteomes" id="UP000518887">
    <property type="component" value="Unassembled WGS sequence"/>
</dbReference>
<evidence type="ECO:0000313" key="5">
    <source>
        <dbReference type="Proteomes" id="UP000518887"/>
    </source>
</evidence>
<dbReference type="InterPro" id="IPR029787">
    <property type="entry name" value="Nucleotide_cyclase"/>
</dbReference>
<feature type="transmembrane region" description="Helical" evidence="1">
    <location>
        <begin position="198"/>
        <end position="216"/>
    </location>
</feature>
<dbReference type="InterPro" id="IPR050706">
    <property type="entry name" value="Cyclic-di-GMP_PDE-like"/>
</dbReference>
<dbReference type="AlphaFoldDB" id="A0A7W8LLW2"/>
<dbReference type="PROSITE" id="PS50883">
    <property type="entry name" value="EAL"/>
    <property type="match status" value="1"/>
</dbReference>
<feature type="transmembrane region" description="Helical" evidence="1">
    <location>
        <begin position="61"/>
        <end position="85"/>
    </location>
</feature>
<protein>
    <submittedName>
        <fullName evidence="4">Diguanylate cyclase (GGDEF)-like protein</fullName>
    </submittedName>
</protein>
<feature type="transmembrane region" description="Helical" evidence="1">
    <location>
        <begin position="36"/>
        <end position="55"/>
    </location>
</feature>
<accession>A0A7W8LLW2</accession>
<reference evidence="4 5" key="1">
    <citation type="submission" date="2020-08" db="EMBL/GenBank/DDBJ databases">
        <title>Genomic Encyclopedia of Type Strains, Phase IV (KMG-IV): sequencing the most valuable type-strain genomes for metagenomic binning, comparative biology and taxonomic classification.</title>
        <authorList>
            <person name="Goeker M."/>
        </authorList>
    </citation>
    <scope>NUCLEOTIDE SEQUENCE [LARGE SCALE GENOMIC DNA]</scope>
    <source>
        <strain evidence="4 5">DSM 103462</strain>
    </source>
</reference>
<keyword evidence="1" id="KW-0812">Transmembrane</keyword>
<evidence type="ECO:0000313" key="4">
    <source>
        <dbReference type="EMBL" id="MBB5225886.1"/>
    </source>
</evidence>
<dbReference type="InterPro" id="IPR035919">
    <property type="entry name" value="EAL_sf"/>
</dbReference>
<dbReference type="EMBL" id="JACHFQ010000004">
    <property type="protein sequence ID" value="MBB5225886.1"/>
    <property type="molecule type" value="Genomic_DNA"/>
</dbReference>
<dbReference type="SUPFAM" id="SSF141868">
    <property type="entry name" value="EAL domain-like"/>
    <property type="match status" value="1"/>
</dbReference>
<dbReference type="Pfam" id="PF00990">
    <property type="entry name" value="GGDEF"/>
    <property type="match status" value="1"/>
</dbReference>
<dbReference type="SUPFAM" id="SSF55073">
    <property type="entry name" value="Nucleotide cyclase"/>
    <property type="match status" value="1"/>
</dbReference>
<dbReference type="InterPro" id="IPR043128">
    <property type="entry name" value="Rev_trsase/Diguanyl_cyclase"/>
</dbReference>
<keyword evidence="1" id="KW-0472">Membrane</keyword>
<feature type="transmembrane region" description="Helical" evidence="1">
    <location>
        <begin position="6"/>
        <end position="24"/>
    </location>
</feature>
<dbReference type="Gene3D" id="3.30.70.270">
    <property type="match status" value="1"/>
</dbReference>
<dbReference type="CDD" id="cd01948">
    <property type="entry name" value="EAL"/>
    <property type="match status" value="1"/>
</dbReference>
<dbReference type="SMART" id="SM00267">
    <property type="entry name" value="GGDEF"/>
    <property type="match status" value="1"/>
</dbReference>
<sequence>MKTIFVILMGITLAFFPVGVKKLFFKKDSLSKRMLAVLVPASFSLIAHCILLFVTKEFPAYLVYAFYFAFANWMSVGVLAFCVCYTNSDIHNKVIKFFVVPVSIIDTLLLFANVFNHFLFTIHKIQYGSGEFFRYSFSLFLVGRLVFTYGLFVYSFIIILKRFLKEPPTLRVKYYSFLIYLALITFINILYLGLDSPYNYSIIVYAFCFISSYNVLNRAVPNILIQHVLGRIADELKNGIVLLDNDGLCIYVNAFVKQNFECGKDEILHNEVFADYFSRRKEAILEPMDSFSCEVEYQSERKRLTLNICDYIIKDGESIVGRYYLIEDITALKNQAYEEKLLRTRDPLTELYNKEYFFEKVAHRLKYDRFTKYYLIISDIVNFKLVNDLHGKPFGDTILRRSADAIRKYAARDVIYGRLYNDHFIMLVPKRRFDEEVYANAFKNDMSYLQNFSYNLIIHMGLYEIDDLTMPVPVMCDRAFLALRSIKNDYKTAFAYYDDHLRQEVLKLQMLMNELPVALKTNQLKMYLQPQVTKNGTLVGAEALVRWHHPIRGIIPPGEFIEIIEKINIISDVDRYIWECACAKLAEWKRAGKTNLTISVNISARDFFTMNLLETLVNLIKKYEISPKSLNLEITETAVIYDVENQLNVLDKLRELGFIVEMDDFGSGYSSLNMLKDIAVDVLKIDMAFLQKSKDDAKSHKILEKIIILAKELGMKVLTEGVESDKQIDFLSAAGCDLFQGYYFSRPVPVNEFEEKYFR</sequence>
<dbReference type="Gene3D" id="3.20.20.450">
    <property type="entry name" value="EAL domain"/>
    <property type="match status" value="1"/>
</dbReference>
<dbReference type="PANTHER" id="PTHR33121:SF71">
    <property type="entry name" value="OXYGEN SENSOR PROTEIN DOSP"/>
    <property type="match status" value="1"/>
</dbReference>
<organism evidence="4 5">
    <name type="scientific">Treponema ruminis</name>
    <dbReference type="NCBI Taxonomy" id="744515"/>
    <lineage>
        <taxon>Bacteria</taxon>
        <taxon>Pseudomonadati</taxon>
        <taxon>Spirochaetota</taxon>
        <taxon>Spirochaetia</taxon>
        <taxon>Spirochaetales</taxon>
        <taxon>Treponemataceae</taxon>
        <taxon>Treponema</taxon>
    </lineage>
</organism>
<dbReference type="GO" id="GO:0071111">
    <property type="term" value="F:cyclic-guanylate-specific phosphodiesterase activity"/>
    <property type="evidence" value="ECO:0007669"/>
    <property type="project" value="InterPro"/>
</dbReference>
<dbReference type="SMART" id="SM00052">
    <property type="entry name" value="EAL"/>
    <property type="match status" value="1"/>
</dbReference>
<evidence type="ECO:0000259" key="3">
    <source>
        <dbReference type="PROSITE" id="PS50887"/>
    </source>
</evidence>
<feature type="domain" description="GGDEF" evidence="3">
    <location>
        <begin position="371"/>
        <end position="499"/>
    </location>
</feature>
<dbReference type="InterPro" id="IPR031621">
    <property type="entry name" value="HisKA_7TM"/>
</dbReference>
<dbReference type="InterPro" id="IPR001633">
    <property type="entry name" value="EAL_dom"/>
</dbReference>
<feature type="domain" description="EAL" evidence="2">
    <location>
        <begin position="508"/>
        <end position="759"/>
    </location>
</feature>
<keyword evidence="5" id="KW-1185">Reference proteome</keyword>
<comment type="caution">
    <text evidence="4">The sequence shown here is derived from an EMBL/GenBank/DDBJ whole genome shotgun (WGS) entry which is preliminary data.</text>
</comment>
<proteinExistence type="predicted"/>
<feature type="transmembrane region" description="Helical" evidence="1">
    <location>
        <begin position="172"/>
        <end position="192"/>
    </location>
</feature>
<dbReference type="NCBIfam" id="TIGR00254">
    <property type="entry name" value="GGDEF"/>
    <property type="match status" value="1"/>
</dbReference>
<dbReference type="Pfam" id="PF00563">
    <property type="entry name" value="EAL"/>
    <property type="match status" value="1"/>
</dbReference>
<dbReference type="PROSITE" id="PS50887">
    <property type="entry name" value="GGDEF"/>
    <property type="match status" value="1"/>
</dbReference>
<dbReference type="Gene3D" id="3.30.450.20">
    <property type="entry name" value="PAS domain"/>
    <property type="match status" value="1"/>
</dbReference>
<dbReference type="InterPro" id="IPR000160">
    <property type="entry name" value="GGDEF_dom"/>
</dbReference>
<gene>
    <name evidence="4" type="ORF">HNP76_001254</name>
</gene>
<feature type="transmembrane region" description="Helical" evidence="1">
    <location>
        <begin position="97"/>
        <end position="115"/>
    </location>
</feature>
<dbReference type="RefSeq" id="WP_184658613.1">
    <property type="nucleotide sequence ID" value="NZ_CP031518.1"/>
</dbReference>
<dbReference type="Pfam" id="PF16927">
    <property type="entry name" value="HisKA_7TM"/>
    <property type="match status" value="1"/>
</dbReference>
<feature type="transmembrane region" description="Helical" evidence="1">
    <location>
        <begin position="135"/>
        <end position="160"/>
    </location>
</feature>
<name>A0A7W8LLW2_9SPIR</name>
<evidence type="ECO:0000259" key="2">
    <source>
        <dbReference type="PROSITE" id="PS50883"/>
    </source>
</evidence>
<keyword evidence="1" id="KW-1133">Transmembrane helix</keyword>
<dbReference type="PANTHER" id="PTHR33121">
    <property type="entry name" value="CYCLIC DI-GMP PHOSPHODIESTERASE PDEF"/>
    <property type="match status" value="1"/>
</dbReference>